<protein>
    <submittedName>
        <fullName evidence="1">Uncharacterized protein</fullName>
    </submittedName>
</protein>
<dbReference type="AlphaFoldDB" id="A0A4T0HJR1"/>
<accession>A0A4T0HJR1</accession>
<proteinExistence type="predicted"/>
<evidence type="ECO:0000313" key="1">
    <source>
        <dbReference type="EMBL" id="TIB14363.1"/>
    </source>
</evidence>
<name>A0A4T0HJR1_WALIC</name>
<dbReference type="Proteomes" id="UP000306954">
    <property type="component" value="Unassembled WGS sequence"/>
</dbReference>
<gene>
    <name evidence="1" type="ORF">E3P90_01340</name>
</gene>
<comment type="caution">
    <text evidence="1">The sequence shown here is derived from an EMBL/GenBank/DDBJ whole genome shotgun (WGS) entry which is preliminary data.</text>
</comment>
<evidence type="ECO:0000313" key="2">
    <source>
        <dbReference type="Proteomes" id="UP000306954"/>
    </source>
</evidence>
<reference evidence="1 2" key="1">
    <citation type="submission" date="2019-03" db="EMBL/GenBank/DDBJ databases">
        <title>Sequencing 23 genomes of Wallemia ichthyophaga.</title>
        <authorList>
            <person name="Gostincar C."/>
        </authorList>
    </citation>
    <scope>NUCLEOTIDE SEQUENCE [LARGE SCALE GENOMIC DNA]</scope>
    <source>
        <strain evidence="1 2">EXF-8621</strain>
    </source>
</reference>
<sequence length="133" mass="15215">MSYSKVILPLKPKQFISNQQVKVSSNLFPLKEKPKADRPKIRSWNDILRAMKFFLVSALSLNLRPCCVANNENQEREVTFGNMCAYDDHALLYSLKRLPFDNEILFFSTPCSTTRLSANDVVLNIDTSSIQIL</sequence>
<organism evidence="1 2">
    <name type="scientific">Wallemia ichthyophaga</name>
    <dbReference type="NCBI Taxonomy" id="245174"/>
    <lineage>
        <taxon>Eukaryota</taxon>
        <taxon>Fungi</taxon>
        <taxon>Dikarya</taxon>
        <taxon>Basidiomycota</taxon>
        <taxon>Wallemiomycotina</taxon>
        <taxon>Wallemiomycetes</taxon>
        <taxon>Wallemiales</taxon>
        <taxon>Wallemiaceae</taxon>
        <taxon>Wallemia</taxon>
    </lineage>
</organism>
<dbReference type="EMBL" id="SPOF01000011">
    <property type="protein sequence ID" value="TIB14363.1"/>
    <property type="molecule type" value="Genomic_DNA"/>
</dbReference>